<dbReference type="SUPFAM" id="SSF55785">
    <property type="entry name" value="PYP-like sensor domain (PAS domain)"/>
    <property type="match status" value="1"/>
</dbReference>
<dbReference type="GO" id="GO:0043709">
    <property type="term" value="P:cell adhesion involved in single-species biofilm formation"/>
    <property type="evidence" value="ECO:0007669"/>
    <property type="project" value="TreeGrafter"/>
</dbReference>
<dbReference type="PROSITE" id="PS50113">
    <property type="entry name" value="PAC"/>
    <property type="match status" value="1"/>
</dbReference>
<evidence type="ECO:0000259" key="5">
    <source>
        <dbReference type="PROSITE" id="PS50887"/>
    </source>
</evidence>
<proteinExistence type="predicted"/>
<name>A0A547PDZ6_9SPHN</name>
<dbReference type="InterPro" id="IPR000700">
    <property type="entry name" value="PAS-assoc_C"/>
</dbReference>
<feature type="domain" description="PAC" evidence="4">
    <location>
        <begin position="164"/>
        <end position="216"/>
    </location>
</feature>
<dbReference type="InterPro" id="IPR029787">
    <property type="entry name" value="Nucleotide_cyclase"/>
</dbReference>
<sequence length="391" mass="43327">MARIKRAMPDVVLPIAALLRTAFARLEPSRALPDHDALYIGKFIGSDALLLLVVMLVLAVAVMVAIFFTVKQEVRFAANLARDRADQLQDILRTVSMAENIAGIGVWQYDPASGAQQWSRGLRRLFGINHNEPFVEGDAETLLFANNVDLIGSVTERLDRDESYNLHFDIFGFDGVSRSLCIQACNLRRRNGTLYRVVAVVRDITEQLERERELEVSRAEAMQEASRAIELASTDQLTGLANRRRVMERLDRMVVDARQSSCPLVLIMFDIDHFKHVNDTYGHIQGDKVLQNVANIAQQQSRTGDIVGRVGGEEFVWIVPNASRGIARVMCERLRLAIATGSATETVPAVTISAGYADLRAGDSALSLFARADSALYEAKNAGRNRVRMAA</sequence>
<evidence type="ECO:0000256" key="3">
    <source>
        <dbReference type="SAM" id="Phobius"/>
    </source>
</evidence>
<dbReference type="EMBL" id="VHJK01000001">
    <property type="protein sequence ID" value="TRD12274.1"/>
    <property type="molecule type" value="Genomic_DNA"/>
</dbReference>
<evidence type="ECO:0000256" key="2">
    <source>
        <dbReference type="ARBA" id="ARBA00034247"/>
    </source>
</evidence>
<dbReference type="FunFam" id="3.30.70.270:FF:000001">
    <property type="entry name" value="Diguanylate cyclase domain protein"/>
    <property type="match status" value="1"/>
</dbReference>
<dbReference type="InterPro" id="IPR050469">
    <property type="entry name" value="Diguanylate_Cyclase"/>
</dbReference>
<accession>A0A547PDZ6</accession>
<dbReference type="PROSITE" id="PS50887">
    <property type="entry name" value="GGDEF"/>
    <property type="match status" value="1"/>
</dbReference>
<protein>
    <recommendedName>
        <fullName evidence="1">diguanylate cyclase</fullName>
        <ecNumber evidence="1">2.7.7.65</ecNumber>
    </recommendedName>
</protein>
<dbReference type="Gene3D" id="3.30.450.20">
    <property type="entry name" value="PAS domain"/>
    <property type="match status" value="1"/>
</dbReference>
<dbReference type="OrthoDB" id="9812260at2"/>
<dbReference type="RefSeq" id="WP_142788547.1">
    <property type="nucleotide sequence ID" value="NZ_VHJK01000001.1"/>
</dbReference>
<dbReference type="GO" id="GO:0005886">
    <property type="term" value="C:plasma membrane"/>
    <property type="evidence" value="ECO:0007669"/>
    <property type="project" value="TreeGrafter"/>
</dbReference>
<feature type="domain" description="GGDEF" evidence="5">
    <location>
        <begin position="262"/>
        <end position="391"/>
    </location>
</feature>
<dbReference type="EC" id="2.7.7.65" evidence="1"/>
<dbReference type="InterPro" id="IPR000160">
    <property type="entry name" value="GGDEF_dom"/>
</dbReference>
<dbReference type="GO" id="GO:0052621">
    <property type="term" value="F:diguanylate cyclase activity"/>
    <property type="evidence" value="ECO:0007669"/>
    <property type="project" value="UniProtKB-EC"/>
</dbReference>
<dbReference type="SUPFAM" id="SSF55073">
    <property type="entry name" value="Nucleotide cyclase"/>
    <property type="match status" value="1"/>
</dbReference>
<evidence type="ECO:0000256" key="1">
    <source>
        <dbReference type="ARBA" id="ARBA00012528"/>
    </source>
</evidence>
<comment type="catalytic activity">
    <reaction evidence="2">
        <text>2 GTP = 3',3'-c-di-GMP + 2 diphosphate</text>
        <dbReference type="Rhea" id="RHEA:24898"/>
        <dbReference type="ChEBI" id="CHEBI:33019"/>
        <dbReference type="ChEBI" id="CHEBI:37565"/>
        <dbReference type="ChEBI" id="CHEBI:58805"/>
        <dbReference type="EC" id="2.7.7.65"/>
    </reaction>
</comment>
<reference evidence="6 7" key="1">
    <citation type="submission" date="2019-06" db="EMBL/GenBank/DDBJ databases">
        <title>Erythrobacter insulae sp. nov., isolated from a tidal flat.</title>
        <authorList>
            <person name="Yoon J.-H."/>
        </authorList>
    </citation>
    <scope>NUCLEOTIDE SEQUENCE [LARGE SCALE GENOMIC DNA]</scope>
    <source>
        <strain evidence="6 7">JBTF-M21</strain>
    </source>
</reference>
<dbReference type="PANTHER" id="PTHR45138:SF9">
    <property type="entry name" value="DIGUANYLATE CYCLASE DGCM-RELATED"/>
    <property type="match status" value="1"/>
</dbReference>
<dbReference type="InterPro" id="IPR035965">
    <property type="entry name" value="PAS-like_dom_sf"/>
</dbReference>
<feature type="transmembrane region" description="Helical" evidence="3">
    <location>
        <begin position="48"/>
        <end position="70"/>
    </location>
</feature>
<keyword evidence="7" id="KW-1185">Reference proteome</keyword>
<keyword evidence="3" id="KW-0472">Membrane</keyword>
<dbReference type="Proteomes" id="UP000316343">
    <property type="component" value="Unassembled WGS sequence"/>
</dbReference>
<dbReference type="CDD" id="cd01949">
    <property type="entry name" value="GGDEF"/>
    <property type="match status" value="1"/>
</dbReference>
<dbReference type="SMART" id="SM00267">
    <property type="entry name" value="GGDEF"/>
    <property type="match status" value="1"/>
</dbReference>
<organism evidence="6 7">
    <name type="scientific">Erythrobacter insulae</name>
    <dbReference type="NCBI Taxonomy" id="2584124"/>
    <lineage>
        <taxon>Bacteria</taxon>
        <taxon>Pseudomonadati</taxon>
        <taxon>Pseudomonadota</taxon>
        <taxon>Alphaproteobacteria</taxon>
        <taxon>Sphingomonadales</taxon>
        <taxon>Erythrobacteraceae</taxon>
        <taxon>Erythrobacter/Porphyrobacter group</taxon>
        <taxon>Erythrobacter</taxon>
    </lineage>
</organism>
<keyword evidence="3" id="KW-1133">Transmembrane helix</keyword>
<evidence type="ECO:0000313" key="7">
    <source>
        <dbReference type="Proteomes" id="UP000316343"/>
    </source>
</evidence>
<comment type="caution">
    <text evidence="6">The sequence shown here is derived from an EMBL/GenBank/DDBJ whole genome shotgun (WGS) entry which is preliminary data.</text>
</comment>
<gene>
    <name evidence="6" type="ORF">FGU71_10645</name>
</gene>
<dbReference type="PANTHER" id="PTHR45138">
    <property type="entry name" value="REGULATORY COMPONENTS OF SENSORY TRANSDUCTION SYSTEM"/>
    <property type="match status" value="1"/>
</dbReference>
<keyword evidence="3" id="KW-0812">Transmembrane</keyword>
<dbReference type="NCBIfam" id="TIGR00254">
    <property type="entry name" value="GGDEF"/>
    <property type="match status" value="1"/>
</dbReference>
<dbReference type="InterPro" id="IPR043128">
    <property type="entry name" value="Rev_trsase/Diguanyl_cyclase"/>
</dbReference>
<dbReference type="Pfam" id="PF00990">
    <property type="entry name" value="GGDEF"/>
    <property type="match status" value="1"/>
</dbReference>
<evidence type="ECO:0000313" key="6">
    <source>
        <dbReference type="EMBL" id="TRD12274.1"/>
    </source>
</evidence>
<evidence type="ECO:0000259" key="4">
    <source>
        <dbReference type="PROSITE" id="PS50113"/>
    </source>
</evidence>
<dbReference type="Gene3D" id="3.30.70.270">
    <property type="match status" value="1"/>
</dbReference>
<dbReference type="GO" id="GO:1902201">
    <property type="term" value="P:negative regulation of bacterial-type flagellum-dependent cell motility"/>
    <property type="evidence" value="ECO:0007669"/>
    <property type="project" value="TreeGrafter"/>
</dbReference>
<dbReference type="AlphaFoldDB" id="A0A547PDZ6"/>